<name>A0ABW2BLI2_9HYPH</name>
<accession>A0ABW2BLI2</accession>
<sequence length="76" mass="8236">MRERAHTERTLSRRSDVYLFPKEFAAIGADNRADLRGTCFASANLYGADLADARLTGADLADANLGRTLFEVASDG</sequence>
<evidence type="ECO:0000313" key="1">
    <source>
        <dbReference type="EMBL" id="MFC6791283.1"/>
    </source>
</evidence>
<dbReference type="RefSeq" id="WP_378971987.1">
    <property type="nucleotide sequence ID" value="NZ_JBHSWN010000001.1"/>
</dbReference>
<dbReference type="InterPro" id="IPR001646">
    <property type="entry name" value="5peptide_repeat"/>
</dbReference>
<dbReference type="EMBL" id="JBHSWN010000001">
    <property type="protein sequence ID" value="MFC6791283.1"/>
    <property type="molecule type" value="Genomic_DNA"/>
</dbReference>
<protein>
    <submittedName>
        <fullName evidence="1">Pentapeptide repeat-containing protein</fullName>
    </submittedName>
</protein>
<comment type="caution">
    <text evidence="1">The sequence shown here is derived from an EMBL/GenBank/DDBJ whole genome shotgun (WGS) entry which is preliminary data.</text>
</comment>
<proteinExistence type="predicted"/>
<gene>
    <name evidence="1" type="ORF">ACFQE0_17645</name>
</gene>
<reference evidence="2" key="1">
    <citation type="journal article" date="2019" name="Int. J. Syst. Evol. Microbiol.">
        <title>The Global Catalogue of Microorganisms (GCM) 10K type strain sequencing project: providing services to taxonomists for standard genome sequencing and annotation.</title>
        <authorList>
            <consortium name="The Broad Institute Genomics Platform"/>
            <consortium name="The Broad Institute Genome Sequencing Center for Infectious Disease"/>
            <person name="Wu L."/>
            <person name="Ma J."/>
        </authorList>
    </citation>
    <scope>NUCLEOTIDE SEQUENCE [LARGE SCALE GENOMIC DNA]</scope>
    <source>
        <strain evidence="2">CCUG 48316</strain>
    </source>
</reference>
<dbReference type="SUPFAM" id="SSF141571">
    <property type="entry name" value="Pentapeptide repeat-like"/>
    <property type="match status" value="1"/>
</dbReference>
<keyword evidence="2" id="KW-1185">Reference proteome</keyword>
<dbReference type="Proteomes" id="UP001596292">
    <property type="component" value="Unassembled WGS sequence"/>
</dbReference>
<organism evidence="1 2">
    <name type="scientific">Methylobacterium komagatae</name>
    <dbReference type="NCBI Taxonomy" id="374425"/>
    <lineage>
        <taxon>Bacteria</taxon>
        <taxon>Pseudomonadati</taxon>
        <taxon>Pseudomonadota</taxon>
        <taxon>Alphaproteobacteria</taxon>
        <taxon>Hyphomicrobiales</taxon>
        <taxon>Methylobacteriaceae</taxon>
        <taxon>Methylobacterium</taxon>
    </lineage>
</organism>
<evidence type="ECO:0000313" key="2">
    <source>
        <dbReference type="Proteomes" id="UP001596292"/>
    </source>
</evidence>
<dbReference type="Pfam" id="PF00805">
    <property type="entry name" value="Pentapeptide"/>
    <property type="match status" value="1"/>
</dbReference>
<dbReference type="Gene3D" id="2.160.20.80">
    <property type="entry name" value="E3 ubiquitin-protein ligase SopA"/>
    <property type="match status" value="1"/>
</dbReference>